<evidence type="ECO:0000256" key="1">
    <source>
        <dbReference type="SAM" id="MobiDB-lite"/>
    </source>
</evidence>
<comment type="caution">
    <text evidence="2">The sequence shown here is derived from an EMBL/GenBank/DDBJ whole genome shotgun (WGS) entry which is preliminary data.</text>
</comment>
<dbReference type="PANTHER" id="PTHR47026:SF2">
    <property type="entry name" value="FLAGELLAR ASSOCIATED PROTEIN"/>
    <property type="match status" value="1"/>
</dbReference>
<dbReference type="EMBL" id="JAPFFF010000002">
    <property type="protein sequence ID" value="KAK8896098.1"/>
    <property type="molecule type" value="Genomic_DNA"/>
</dbReference>
<organism evidence="2 3">
    <name type="scientific">Tritrichomonas musculus</name>
    <dbReference type="NCBI Taxonomy" id="1915356"/>
    <lineage>
        <taxon>Eukaryota</taxon>
        <taxon>Metamonada</taxon>
        <taxon>Parabasalia</taxon>
        <taxon>Tritrichomonadida</taxon>
        <taxon>Tritrichomonadidae</taxon>
        <taxon>Tritrichomonas</taxon>
    </lineage>
</organism>
<accession>A0ABR2KYI5</accession>
<reference evidence="2 3" key="1">
    <citation type="submission" date="2024-04" db="EMBL/GenBank/DDBJ databases">
        <title>Tritrichomonas musculus Genome.</title>
        <authorList>
            <person name="Alves-Ferreira E."/>
            <person name="Grigg M."/>
            <person name="Lorenzi H."/>
            <person name="Galac M."/>
        </authorList>
    </citation>
    <scope>NUCLEOTIDE SEQUENCE [LARGE SCALE GENOMIC DNA]</scope>
    <source>
        <strain evidence="2 3">EAF2021</strain>
    </source>
</reference>
<evidence type="ECO:0000313" key="2">
    <source>
        <dbReference type="EMBL" id="KAK8896098.1"/>
    </source>
</evidence>
<dbReference type="Proteomes" id="UP001470230">
    <property type="component" value="Unassembled WGS sequence"/>
</dbReference>
<dbReference type="PANTHER" id="PTHR47026">
    <property type="entry name" value="PIGMENTOSA GTPASE REGULATOR-LIKE PROTEIN, PUTATIVE-RELATED"/>
    <property type="match status" value="1"/>
</dbReference>
<feature type="region of interest" description="Disordered" evidence="1">
    <location>
        <begin position="365"/>
        <end position="468"/>
    </location>
</feature>
<feature type="region of interest" description="Disordered" evidence="1">
    <location>
        <begin position="486"/>
        <end position="521"/>
    </location>
</feature>
<feature type="compositionally biased region" description="Low complexity" evidence="1">
    <location>
        <begin position="399"/>
        <end position="417"/>
    </location>
</feature>
<feature type="compositionally biased region" description="Polar residues" evidence="1">
    <location>
        <begin position="119"/>
        <end position="128"/>
    </location>
</feature>
<evidence type="ECO:0000313" key="3">
    <source>
        <dbReference type="Proteomes" id="UP001470230"/>
    </source>
</evidence>
<sequence length="521" mass="59890">MKSRVKPLKPILPEEFSPNCRITSKKFAFTQSVPRVKPTHSTIPNKTFQEDSEPDDDKKENDNSSNEQIQSPNENDHKVENQSNDQNNEYDSKQQNDKDIIVNDDIDQDMNNEEEEHTSQSNSEQKQPTILDDEEMISLKDELMETHDFSQIGHSKLNQFFQYIKEYTKFTASQADYEEAKKAKVLTDETINAIYNKKNYKERSEEEKQEFEKKKAEQEERWQNEVDTYDQETQKKLDDLNKKQEDERKDLDDYWNEEKTLRKYSKPSARLLQLWRMEKFLAKTGSFDEAAIVRLEAEELAKRELALGQAMANRDYHIDKDKLVEKQNNDMTHLIKNRVHWREVMLSRQETEKAVIVNRESVVEVRQKEPLPKREAQLPKKRKNQTSLNRTQKSNSSQRLSRASTASGSSKSSKSSLPNGEKETVDGEINETGPLDDTITGNADTLLGNSNDTKKSQTSGRRGPPAKSLCSPDISFNYCTLLPPIASPVTGGNNTPADSRSVTSEHSYSSCGRRSESMTPT</sequence>
<name>A0ABR2KYI5_9EUKA</name>
<feature type="compositionally biased region" description="Basic and acidic residues" evidence="1">
    <location>
        <begin position="201"/>
        <end position="224"/>
    </location>
</feature>
<feature type="compositionally biased region" description="Polar residues" evidence="1">
    <location>
        <begin position="385"/>
        <end position="398"/>
    </location>
</feature>
<feature type="compositionally biased region" description="Basic and acidic residues" evidence="1">
    <location>
        <begin position="90"/>
        <end position="101"/>
    </location>
</feature>
<proteinExistence type="predicted"/>
<feature type="compositionally biased region" description="Basic and acidic residues" evidence="1">
    <location>
        <begin position="232"/>
        <end position="241"/>
    </location>
</feature>
<gene>
    <name evidence="2" type="ORF">M9Y10_013989</name>
</gene>
<feature type="compositionally biased region" description="Polar residues" evidence="1">
    <location>
        <begin position="439"/>
        <end position="460"/>
    </location>
</feature>
<feature type="compositionally biased region" description="Basic and acidic residues" evidence="1">
    <location>
        <begin position="365"/>
        <end position="378"/>
    </location>
</feature>
<feature type="compositionally biased region" description="Acidic residues" evidence="1">
    <location>
        <begin position="102"/>
        <end position="116"/>
    </location>
</feature>
<protein>
    <submittedName>
        <fullName evidence="2">Uncharacterized protein</fullName>
    </submittedName>
</protein>
<keyword evidence="3" id="KW-1185">Reference proteome</keyword>
<feature type="region of interest" description="Disordered" evidence="1">
    <location>
        <begin position="27"/>
        <end position="133"/>
    </location>
</feature>
<feature type="compositionally biased region" description="Polar residues" evidence="1">
    <location>
        <begin position="29"/>
        <end position="47"/>
    </location>
</feature>
<feature type="region of interest" description="Disordered" evidence="1">
    <location>
        <begin position="201"/>
        <end position="241"/>
    </location>
</feature>
<feature type="compositionally biased region" description="Polar residues" evidence="1">
    <location>
        <begin position="490"/>
        <end position="521"/>
    </location>
</feature>